<evidence type="ECO:0000313" key="2">
    <source>
        <dbReference type="Proteomes" id="UP000011864"/>
    </source>
</evidence>
<gene>
    <name evidence="1" type="ORF">C427_4364</name>
</gene>
<dbReference type="Proteomes" id="UP000011864">
    <property type="component" value="Chromosome"/>
</dbReference>
<name>K7A7M9_9ALTE</name>
<dbReference type="HOGENOM" id="CLU_3274062_0_0_6"/>
<keyword evidence="2" id="KW-1185">Reference proteome</keyword>
<sequence length="41" mass="4597">MIVTTTVSGTRAKKQGDIRLSGSIIGYLDFDSFFYRLARPD</sequence>
<dbReference type="EMBL" id="CP003837">
    <property type="protein sequence ID" value="AGH46466.1"/>
    <property type="molecule type" value="Genomic_DNA"/>
</dbReference>
<organism evidence="1 2">
    <name type="scientific">Paraglaciecola psychrophila 170</name>
    <dbReference type="NCBI Taxonomy" id="1129794"/>
    <lineage>
        <taxon>Bacteria</taxon>
        <taxon>Pseudomonadati</taxon>
        <taxon>Pseudomonadota</taxon>
        <taxon>Gammaproteobacteria</taxon>
        <taxon>Alteromonadales</taxon>
        <taxon>Alteromonadaceae</taxon>
        <taxon>Paraglaciecola</taxon>
    </lineage>
</organism>
<dbReference type="AlphaFoldDB" id="K7A7M9"/>
<evidence type="ECO:0000313" key="1">
    <source>
        <dbReference type="EMBL" id="AGH46466.1"/>
    </source>
</evidence>
<protein>
    <submittedName>
        <fullName evidence="1">Uncharacterized protein</fullName>
    </submittedName>
</protein>
<dbReference type="KEGG" id="gps:C427_4364"/>
<reference evidence="1 2" key="1">
    <citation type="journal article" date="2013" name="Genome Announc.">
        <title>Complete Genome Sequence of Glaciecola psychrophila Strain 170T.</title>
        <authorList>
            <person name="Yin J."/>
            <person name="Chen J."/>
            <person name="Liu G."/>
            <person name="Yu Y."/>
            <person name="Song L."/>
            <person name="Wang X."/>
            <person name="Qu X."/>
        </authorList>
    </citation>
    <scope>NUCLEOTIDE SEQUENCE [LARGE SCALE GENOMIC DNA]</scope>
    <source>
        <strain evidence="1 2">170</strain>
    </source>
</reference>
<dbReference type="PATRIC" id="fig|1129794.4.peg.4347"/>
<accession>K7A7M9</accession>
<proteinExistence type="predicted"/>